<protein>
    <submittedName>
        <fullName evidence="2">Uncharacterized protein</fullName>
    </submittedName>
</protein>
<comment type="caution">
    <text evidence="2">The sequence shown here is derived from an EMBL/GenBank/DDBJ whole genome shotgun (WGS) entry which is preliminary data.</text>
</comment>
<evidence type="ECO:0000256" key="1">
    <source>
        <dbReference type="SAM" id="Phobius"/>
    </source>
</evidence>
<evidence type="ECO:0000313" key="3">
    <source>
        <dbReference type="Proteomes" id="UP000747542"/>
    </source>
</evidence>
<reference evidence="2" key="1">
    <citation type="journal article" date="2021" name="Sci. Adv.">
        <title>The American lobster genome reveals insights on longevity, neural, and immune adaptations.</title>
        <authorList>
            <person name="Polinski J.M."/>
            <person name="Zimin A.V."/>
            <person name="Clark K.F."/>
            <person name="Kohn A.B."/>
            <person name="Sadowski N."/>
            <person name="Timp W."/>
            <person name="Ptitsyn A."/>
            <person name="Khanna P."/>
            <person name="Romanova D.Y."/>
            <person name="Williams P."/>
            <person name="Greenwood S.J."/>
            <person name="Moroz L.L."/>
            <person name="Walt D.R."/>
            <person name="Bodnar A.G."/>
        </authorList>
    </citation>
    <scope>NUCLEOTIDE SEQUENCE</scope>
    <source>
        <strain evidence="2">GMGI-L3</strain>
    </source>
</reference>
<dbReference type="EMBL" id="JAHLQT010020459">
    <property type="protein sequence ID" value="KAG7168225.1"/>
    <property type="molecule type" value="Genomic_DNA"/>
</dbReference>
<organism evidence="2 3">
    <name type="scientific">Homarus americanus</name>
    <name type="common">American lobster</name>
    <dbReference type="NCBI Taxonomy" id="6706"/>
    <lineage>
        <taxon>Eukaryota</taxon>
        <taxon>Metazoa</taxon>
        <taxon>Ecdysozoa</taxon>
        <taxon>Arthropoda</taxon>
        <taxon>Crustacea</taxon>
        <taxon>Multicrustacea</taxon>
        <taxon>Malacostraca</taxon>
        <taxon>Eumalacostraca</taxon>
        <taxon>Eucarida</taxon>
        <taxon>Decapoda</taxon>
        <taxon>Pleocyemata</taxon>
        <taxon>Astacidea</taxon>
        <taxon>Nephropoidea</taxon>
        <taxon>Nephropidae</taxon>
        <taxon>Homarus</taxon>
    </lineage>
</organism>
<sequence length="74" mass="8010">MVGAMATIIMGYSVQHIIAAVVNFIIVAVQLHITASIIMKNTKNVKEDKELLVKAGPEETRVVEASTSLPKEFA</sequence>
<name>A0A8J5K160_HOMAM</name>
<gene>
    <name evidence="2" type="ORF">Hamer_G016869</name>
</gene>
<proteinExistence type="predicted"/>
<dbReference type="AlphaFoldDB" id="A0A8J5K160"/>
<keyword evidence="1" id="KW-1133">Transmembrane helix</keyword>
<feature type="transmembrane region" description="Helical" evidence="1">
    <location>
        <begin position="17"/>
        <end position="39"/>
    </location>
</feature>
<keyword evidence="1" id="KW-0472">Membrane</keyword>
<dbReference type="Proteomes" id="UP000747542">
    <property type="component" value="Unassembled WGS sequence"/>
</dbReference>
<keyword evidence="1" id="KW-0812">Transmembrane</keyword>
<accession>A0A8J5K160</accession>
<evidence type="ECO:0000313" key="2">
    <source>
        <dbReference type="EMBL" id="KAG7168225.1"/>
    </source>
</evidence>
<keyword evidence="3" id="KW-1185">Reference proteome</keyword>